<sequence length="1559" mass="167401">MVQEGTPEEEELDLLDALAQLDIRPPYQSNVSTPPRTSSHQMRTSPRISPRGSDHSLRSSVSSSKSSIRSSVKAKYQRSSSALSRALQREVAHADSEREDNGPTPSVRQAGFIAPARQSSEPEMSYARTSGDSVRGAYGTGSPASLSSSTSSPRPRLLARAPCNEARPGDDLVIFQELEASSKAGPSRFSTESQPADDASLRSGRSSVLSDTSLLQASKQRINRLRKDIALEAHRIRERTSLEELRRNAEAASAYTESATATTTASPGEGFNLVNRSLSRLVGLSAQDDAASVGSYKSFDAASFTSLQESQRSLSAREAGSTSTYSLTGELASSARREGDTLPSEHAGGKTRRPRPRESREWTQVCWLWCSHEPSRSKLSSSGLFGKAPVPSALKRKSNKRESARHLSPAEALQLLGGAPADGSPPTLSSKGKARDKKSKVEEKMPARSPPVSSPDGPASPANNGRWKRVSAVLRDDGCLRIYSDSDNSILHTVRLTDHDRYDIRLVDHSLFGRPNCWCIDSPGGPTKSSTPHRSSLHASTLSLPLPPKLHEPIYLCMPSLVTSHVWLVMARCFASPEDASIFGSPSLARLRPVTRSADDLLLSDDDEAEYAARSDISSDKSDDGFRIVRSLQITVNEARGLGDAARYPARPSTDERDETAGPNTFCEIEVGGAIVGQTSMRSGPSPFWNETFAYKDLAPMLEPARIRLLQTTKTSSPARLVGIVELRLPDLPREKSNETWLAVRAPSSSATSAAAEDELGEMSVSTRVSEEVVLPLSCYSDILQMLREDEQAGLVTEIAAALPHELEETTHILLRILTSQSLLVDRIDRLAQVEVETGLRQNRSAAILFRGNTILTKSVEFYLRLIGAEYLDASIGDVVRRICADKVEIEIDPLKLRAGAKEKEILRNMSALQDWTKKLWDAIYRARGKCPRDLRLIFSRIQAAVISRYDQVEDHKNTRYTCISAFIFLRFFVPAVLNPRLFSLVSNTPDPKFQRTLTLVAKSLQGLANFSSFGQKEPWMQPMNAFVSDCSEGLVDFLEYVSTPADPTAHRQEWTSPHAAVYTIPNRLRDALPSISREEIPSLPHLVDLPKELGALARRLARVGDDTPSAVSSRAAFSPAFQDLIHASIVAENEARRRGGALAGQPLTTSEHHLSPVGADPPGLRVTASDEPPSPDEASGVQRREASSSWRQNHRSYTISGPGPGTLTLTSGSFPGRSFSSEDLSTLANLGSVDDVLSAKVHTPAELRAAIGNMRRGSEPRIEPAPRLPRAPGPPRSPIQDFSLPAMDTNPSPKTRIRGQRLPALSTVQPAGIGETADRVPPPRAATASVRILQETVTTESYLSEPLPVSGIVTVDTEVGVGREETTEPFCLSPTSADEVGTPLESSSSFGRSPFSAPLVGLQRGKSSADAHGWTDGWTGFSASPGGAVIPNRRGLTSSTSLASIGVAAGGGISAASSSSEDLPTAAERAMRRASSAGMAKVLLNRPPGAAVGSTPAPAPAPAVRSRDRVRASLGGIGSRDERGNGGGEGKEGGSSGGGGGSGRFFGRALGRKGSRAV</sequence>
<reference evidence="5 6" key="1">
    <citation type="submission" date="2020-11" db="EMBL/GenBank/DDBJ databases">
        <title>Kefir isolates.</title>
        <authorList>
            <person name="Marcisauskas S."/>
            <person name="Kim Y."/>
            <person name="Blasche S."/>
        </authorList>
    </citation>
    <scope>NUCLEOTIDE SEQUENCE [LARGE SCALE GENOMIC DNA]</scope>
    <source>
        <strain evidence="5 6">KR</strain>
    </source>
</reference>
<feature type="region of interest" description="Disordered" evidence="2">
    <location>
        <begin position="1369"/>
        <end position="1392"/>
    </location>
</feature>
<organism evidence="5 6">
    <name type="scientific">Rhodotorula mucilaginosa</name>
    <name type="common">Yeast</name>
    <name type="synonym">Rhodotorula rubra</name>
    <dbReference type="NCBI Taxonomy" id="5537"/>
    <lineage>
        <taxon>Eukaryota</taxon>
        <taxon>Fungi</taxon>
        <taxon>Dikarya</taxon>
        <taxon>Basidiomycota</taxon>
        <taxon>Pucciniomycotina</taxon>
        <taxon>Microbotryomycetes</taxon>
        <taxon>Sporidiobolales</taxon>
        <taxon>Sporidiobolaceae</taxon>
        <taxon>Rhodotorula</taxon>
    </lineage>
</organism>
<feature type="compositionally biased region" description="Acidic residues" evidence="2">
    <location>
        <begin position="1"/>
        <end position="14"/>
    </location>
</feature>
<evidence type="ECO:0000259" key="4">
    <source>
        <dbReference type="PROSITE" id="PS50018"/>
    </source>
</evidence>
<evidence type="ECO:0008006" key="7">
    <source>
        <dbReference type="Google" id="ProtNLM"/>
    </source>
</evidence>
<name>A0A9P7B6I5_RHOMI</name>
<evidence type="ECO:0000259" key="3">
    <source>
        <dbReference type="PROSITE" id="PS50004"/>
    </source>
</evidence>
<dbReference type="SUPFAM" id="SSF49562">
    <property type="entry name" value="C2 domain (Calcium/lipid-binding domain, CaLB)"/>
    <property type="match status" value="1"/>
</dbReference>
<feature type="region of interest" description="Disordered" evidence="2">
    <location>
        <begin position="183"/>
        <end position="210"/>
    </location>
</feature>
<feature type="domain" description="C2" evidence="3">
    <location>
        <begin position="611"/>
        <end position="742"/>
    </location>
</feature>
<feature type="region of interest" description="Disordered" evidence="2">
    <location>
        <begin position="1255"/>
        <end position="1298"/>
    </location>
</feature>
<dbReference type="InterPro" id="IPR035892">
    <property type="entry name" value="C2_domain_sf"/>
</dbReference>
<feature type="region of interest" description="Disordered" evidence="2">
    <location>
        <begin position="1"/>
        <end position="156"/>
    </location>
</feature>
<dbReference type="SMART" id="SM00323">
    <property type="entry name" value="RasGAP"/>
    <property type="match status" value="1"/>
</dbReference>
<comment type="caution">
    <text evidence="5">The sequence shown here is derived from an EMBL/GenBank/DDBJ whole genome shotgun (WGS) entry which is preliminary data.</text>
</comment>
<gene>
    <name evidence="5" type="ORF">C6P46_003286</name>
</gene>
<dbReference type="Pfam" id="PF00168">
    <property type="entry name" value="C2"/>
    <property type="match status" value="1"/>
</dbReference>
<feature type="region of interest" description="Disordered" evidence="2">
    <location>
        <begin position="1452"/>
        <end position="1471"/>
    </location>
</feature>
<keyword evidence="6" id="KW-1185">Reference proteome</keyword>
<dbReference type="EMBL" id="PUHQ01000026">
    <property type="protein sequence ID" value="KAG0662544.1"/>
    <property type="molecule type" value="Genomic_DNA"/>
</dbReference>
<dbReference type="Proteomes" id="UP000777482">
    <property type="component" value="Unassembled WGS sequence"/>
</dbReference>
<feature type="compositionally biased region" description="Polar residues" evidence="2">
    <location>
        <begin position="314"/>
        <end position="327"/>
    </location>
</feature>
<dbReference type="CDD" id="cd05137">
    <property type="entry name" value="RasGAP_CLA2_BUD2"/>
    <property type="match status" value="1"/>
</dbReference>
<feature type="region of interest" description="Disordered" evidence="2">
    <location>
        <begin position="1144"/>
        <end position="1215"/>
    </location>
</feature>
<dbReference type="SMART" id="SM00239">
    <property type="entry name" value="C2"/>
    <property type="match status" value="1"/>
</dbReference>
<feature type="region of interest" description="Disordered" evidence="2">
    <location>
        <begin position="375"/>
        <end position="465"/>
    </location>
</feature>
<feature type="compositionally biased region" description="Gly residues" evidence="2">
    <location>
        <begin position="1534"/>
        <end position="1545"/>
    </location>
</feature>
<feature type="compositionally biased region" description="Basic and acidic residues" evidence="2">
    <location>
        <begin position="87"/>
        <end position="101"/>
    </location>
</feature>
<dbReference type="InterPro" id="IPR000008">
    <property type="entry name" value="C2_dom"/>
</dbReference>
<feature type="compositionally biased region" description="Basic and acidic residues" evidence="2">
    <location>
        <begin position="1520"/>
        <end position="1533"/>
    </location>
</feature>
<dbReference type="GO" id="GO:0005096">
    <property type="term" value="F:GTPase activator activity"/>
    <property type="evidence" value="ECO:0007669"/>
    <property type="project" value="UniProtKB-KW"/>
</dbReference>
<dbReference type="PROSITE" id="PS50004">
    <property type="entry name" value="C2"/>
    <property type="match status" value="1"/>
</dbReference>
<feature type="compositionally biased region" description="Pro residues" evidence="2">
    <location>
        <begin position="1267"/>
        <end position="1278"/>
    </location>
</feature>
<dbReference type="PROSITE" id="PS50018">
    <property type="entry name" value="RAS_GTPASE_ACTIV_2"/>
    <property type="match status" value="1"/>
</dbReference>
<feature type="region of interest" description="Disordered" evidence="2">
    <location>
        <begin position="314"/>
        <end position="358"/>
    </location>
</feature>
<feature type="compositionally biased region" description="Low complexity" evidence="2">
    <location>
        <begin position="140"/>
        <end position="156"/>
    </location>
</feature>
<keyword evidence="1" id="KW-0343">GTPase activation</keyword>
<feature type="compositionally biased region" description="Polar residues" evidence="2">
    <location>
        <begin position="117"/>
        <end position="132"/>
    </location>
</feature>
<dbReference type="Gene3D" id="2.60.40.150">
    <property type="entry name" value="C2 domain"/>
    <property type="match status" value="1"/>
</dbReference>
<protein>
    <recommendedName>
        <fullName evidence="7">Ras-GAP domain-containing protein</fullName>
    </recommendedName>
</protein>
<dbReference type="PANTHER" id="PTHR10194:SF60">
    <property type="entry name" value="RAS GTPASE-ACTIVATING PROTEIN RASKOL"/>
    <property type="match status" value="1"/>
</dbReference>
<feature type="domain" description="Ras-GAP" evidence="4">
    <location>
        <begin position="806"/>
        <end position="1010"/>
    </location>
</feature>
<dbReference type="SUPFAM" id="SSF48350">
    <property type="entry name" value="GTPase activation domain, GAP"/>
    <property type="match status" value="1"/>
</dbReference>
<feature type="compositionally biased region" description="Polar residues" evidence="2">
    <location>
        <begin position="1188"/>
        <end position="1200"/>
    </location>
</feature>
<evidence type="ECO:0000256" key="1">
    <source>
        <dbReference type="ARBA" id="ARBA00022468"/>
    </source>
</evidence>
<feature type="compositionally biased region" description="Low complexity" evidence="2">
    <location>
        <begin position="1488"/>
        <end position="1497"/>
    </location>
</feature>
<proteinExistence type="predicted"/>
<dbReference type="Gene3D" id="1.10.506.10">
    <property type="entry name" value="GTPase Activation - p120gap, domain 1"/>
    <property type="match status" value="2"/>
</dbReference>
<dbReference type="InterPro" id="IPR039360">
    <property type="entry name" value="Ras_GTPase"/>
</dbReference>
<dbReference type="PANTHER" id="PTHR10194">
    <property type="entry name" value="RAS GTPASE-ACTIVATING PROTEINS"/>
    <property type="match status" value="1"/>
</dbReference>
<evidence type="ECO:0000313" key="5">
    <source>
        <dbReference type="EMBL" id="KAG0662544.1"/>
    </source>
</evidence>
<dbReference type="InterPro" id="IPR008936">
    <property type="entry name" value="Rho_GTPase_activation_prot"/>
</dbReference>
<feature type="compositionally biased region" description="Polar residues" evidence="2">
    <location>
        <begin position="27"/>
        <end position="47"/>
    </location>
</feature>
<dbReference type="InterPro" id="IPR001936">
    <property type="entry name" value="RasGAP_dom"/>
</dbReference>
<evidence type="ECO:0000256" key="2">
    <source>
        <dbReference type="SAM" id="MobiDB-lite"/>
    </source>
</evidence>
<feature type="region of interest" description="Disordered" evidence="2">
    <location>
        <begin position="1488"/>
        <end position="1559"/>
    </location>
</feature>
<feature type="compositionally biased region" description="Low complexity" evidence="2">
    <location>
        <begin position="58"/>
        <end position="86"/>
    </location>
</feature>
<dbReference type="OrthoDB" id="775356at2759"/>
<dbReference type="Pfam" id="PF00616">
    <property type="entry name" value="RasGAP"/>
    <property type="match status" value="1"/>
</dbReference>
<evidence type="ECO:0000313" key="6">
    <source>
        <dbReference type="Proteomes" id="UP000777482"/>
    </source>
</evidence>
<accession>A0A9P7B6I5</accession>